<keyword evidence="2 3" id="KW-0040">ANK repeat</keyword>
<gene>
    <name evidence="4" type="ORF">ABVK25_010942</name>
</gene>
<dbReference type="InterPro" id="IPR036770">
    <property type="entry name" value="Ankyrin_rpt-contain_sf"/>
</dbReference>
<name>A0ABR4ASY5_9LECA</name>
<evidence type="ECO:0000256" key="1">
    <source>
        <dbReference type="ARBA" id="ARBA00022737"/>
    </source>
</evidence>
<sequence>MTISNGDIDMESISKEGEEVVRDMSELVGQSQSLKIVYQTPDRITIQRSKLDQFSALAPILAGEYDANEALYEAVKNGRIEHIIMILACSAKLETSGDAILLQRLLQEGAEANLRVASFTRPLHLACRNGSLGTVRALFDAGILIDRLDDFGSMPIHCASEHEHVEAHDLIALLLRSGADLEAEVVLHDDNNYCHSHKAFVVLICCLFKR</sequence>
<dbReference type="PROSITE" id="PS50088">
    <property type="entry name" value="ANK_REPEAT"/>
    <property type="match status" value="2"/>
</dbReference>
<dbReference type="PROSITE" id="PS50297">
    <property type="entry name" value="ANK_REP_REGION"/>
    <property type="match status" value="1"/>
</dbReference>
<comment type="caution">
    <text evidence="4">The sequence shown here is derived from an EMBL/GenBank/DDBJ whole genome shotgun (WGS) entry which is preliminary data.</text>
</comment>
<reference evidence="4 5" key="1">
    <citation type="submission" date="2024-09" db="EMBL/GenBank/DDBJ databases">
        <title>Rethinking Asexuality: The Enigmatic Case of Functional Sexual Genes in Lepraria (Stereocaulaceae).</title>
        <authorList>
            <person name="Doellman M."/>
            <person name="Sun Y."/>
            <person name="Barcenas-Pena A."/>
            <person name="Lumbsch H.T."/>
            <person name="Grewe F."/>
        </authorList>
    </citation>
    <scope>NUCLEOTIDE SEQUENCE [LARGE SCALE GENOMIC DNA]</scope>
    <source>
        <strain evidence="4 5">Grewe 0041</strain>
    </source>
</reference>
<dbReference type="SMART" id="SM00248">
    <property type="entry name" value="ANK"/>
    <property type="match status" value="3"/>
</dbReference>
<dbReference type="InterPro" id="IPR002110">
    <property type="entry name" value="Ankyrin_rpt"/>
</dbReference>
<dbReference type="SUPFAM" id="SSF48403">
    <property type="entry name" value="Ankyrin repeat"/>
    <property type="match status" value="1"/>
</dbReference>
<dbReference type="Gene3D" id="1.25.40.20">
    <property type="entry name" value="Ankyrin repeat-containing domain"/>
    <property type="match status" value="1"/>
</dbReference>
<dbReference type="EMBL" id="JBHFEH010000079">
    <property type="protein sequence ID" value="KAL2048817.1"/>
    <property type="molecule type" value="Genomic_DNA"/>
</dbReference>
<keyword evidence="1" id="KW-0677">Repeat</keyword>
<evidence type="ECO:0000313" key="4">
    <source>
        <dbReference type="EMBL" id="KAL2048817.1"/>
    </source>
</evidence>
<feature type="repeat" description="ANK" evidence="3">
    <location>
        <begin position="151"/>
        <end position="186"/>
    </location>
</feature>
<evidence type="ECO:0000256" key="2">
    <source>
        <dbReference type="ARBA" id="ARBA00023043"/>
    </source>
</evidence>
<accession>A0ABR4ASY5</accession>
<organism evidence="4 5">
    <name type="scientific">Lepraria finkii</name>
    <dbReference type="NCBI Taxonomy" id="1340010"/>
    <lineage>
        <taxon>Eukaryota</taxon>
        <taxon>Fungi</taxon>
        <taxon>Dikarya</taxon>
        <taxon>Ascomycota</taxon>
        <taxon>Pezizomycotina</taxon>
        <taxon>Lecanoromycetes</taxon>
        <taxon>OSLEUM clade</taxon>
        <taxon>Lecanoromycetidae</taxon>
        <taxon>Lecanorales</taxon>
        <taxon>Lecanorineae</taxon>
        <taxon>Stereocaulaceae</taxon>
        <taxon>Lepraria</taxon>
    </lineage>
</organism>
<dbReference type="PANTHER" id="PTHR24126">
    <property type="entry name" value="ANKYRIN REPEAT, PH AND SEC7 DOMAIN CONTAINING PROTEIN SECG-RELATED"/>
    <property type="match status" value="1"/>
</dbReference>
<protein>
    <submittedName>
        <fullName evidence="4">Uncharacterized protein</fullName>
    </submittedName>
</protein>
<dbReference type="Proteomes" id="UP001590951">
    <property type="component" value="Unassembled WGS sequence"/>
</dbReference>
<proteinExistence type="predicted"/>
<evidence type="ECO:0000256" key="3">
    <source>
        <dbReference type="PROSITE-ProRule" id="PRU00023"/>
    </source>
</evidence>
<feature type="repeat" description="ANK" evidence="3">
    <location>
        <begin position="118"/>
        <end position="150"/>
    </location>
</feature>
<evidence type="ECO:0000313" key="5">
    <source>
        <dbReference type="Proteomes" id="UP001590951"/>
    </source>
</evidence>
<dbReference type="Pfam" id="PF12796">
    <property type="entry name" value="Ank_2"/>
    <property type="match status" value="1"/>
</dbReference>
<keyword evidence="5" id="KW-1185">Reference proteome</keyword>